<evidence type="ECO:0000313" key="2">
    <source>
        <dbReference type="Proteomes" id="UP000799770"/>
    </source>
</evidence>
<dbReference type="EMBL" id="ML977313">
    <property type="protein sequence ID" value="KAF2120531.1"/>
    <property type="molecule type" value="Genomic_DNA"/>
</dbReference>
<reference evidence="1" key="1">
    <citation type="journal article" date="2020" name="Stud. Mycol.">
        <title>101 Dothideomycetes genomes: a test case for predicting lifestyles and emergence of pathogens.</title>
        <authorList>
            <person name="Haridas S."/>
            <person name="Albert R."/>
            <person name="Binder M."/>
            <person name="Bloem J."/>
            <person name="Labutti K."/>
            <person name="Salamov A."/>
            <person name="Andreopoulos B."/>
            <person name="Baker S."/>
            <person name="Barry K."/>
            <person name="Bills G."/>
            <person name="Bluhm B."/>
            <person name="Cannon C."/>
            <person name="Castanera R."/>
            <person name="Culley D."/>
            <person name="Daum C."/>
            <person name="Ezra D."/>
            <person name="Gonzalez J."/>
            <person name="Henrissat B."/>
            <person name="Kuo A."/>
            <person name="Liang C."/>
            <person name="Lipzen A."/>
            <person name="Lutzoni F."/>
            <person name="Magnuson J."/>
            <person name="Mondo S."/>
            <person name="Nolan M."/>
            <person name="Ohm R."/>
            <person name="Pangilinan J."/>
            <person name="Park H.-J."/>
            <person name="Ramirez L."/>
            <person name="Alfaro M."/>
            <person name="Sun H."/>
            <person name="Tritt A."/>
            <person name="Yoshinaga Y."/>
            <person name="Zwiers L.-H."/>
            <person name="Turgeon B."/>
            <person name="Goodwin S."/>
            <person name="Spatafora J."/>
            <person name="Crous P."/>
            <person name="Grigoriev I."/>
        </authorList>
    </citation>
    <scope>NUCLEOTIDE SEQUENCE</scope>
    <source>
        <strain evidence="1">CBS 627.86</strain>
    </source>
</reference>
<dbReference type="OrthoDB" id="2157530at2759"/>
<accession>A0A6A5ZQH7</accession>
<dbReference type="AlphaFoldDB" id="A0A6A5ZQH7"/>
<evidence type="ECO:0000313" key="1">
    <source>
        <dbReference type="EMBL" id="KAF2120531.1"/>
    </source>
</evidence>
<sequence>MALSFDGTGYPETPSVAEFRIRVSDCLVGRCLITTTDGYIGVAPKTVRLGDQIAVLAGGYSPVIVRKSFKAIGGHHLIGSCFLQGFMWLEAFLGPLPEHHHYVARQGPGEDYAIF</sequence>
<keyword evidence="2" id="KW-1185">Reference proteome</keyword>
<proteinExistence type="predicted"/>
<gene>
    <name evidence="1" type="ORF">BDV96DRAFT_641207</name>
</gene>
<organism evidence="1 2">
    <name type="scientific">Lophiotrema nucula</name>
    <dbReference type="NCBI Taxonomy" id="690887"/>
    <lineage>
        <taxon>Eukaryota</taxon>
        <taxon>Fungi</taxon>
        <taxon>Dikarya</taxon>
        <taxon>Ascomycota</taxon>
        <taxon>Pezizomycotina</taxon>
        <taxon>Dothideomycetes</taxon>
        <taxon>Pleosporomycetidae</taxon>
        <taxon>Pleosporales</taxon>
        <taxon>Lophiotremataceae</taxon>
        <taxon>Lophiotrema</taxon>
    </lineage>
</organism>
<dbReference type="Proteomes" id="UP000799770">
    <property type="component" value="Unassembled WGS sequence"/>
</dbReference>
<protein>
    <submittedName>
        <fullName evidence="1">Uncharacterized protein</fullName>
    </submittedName>
</protein>
<name>A0A6A5ZQH7_9PLEO</name>